<protein>
    <recommendedName>
        <fullName evidence="1">Transposase IS200-like domain-containing protein</fullName>
    </recommendedName>
</protein>
<comment type="caution">
    <text evidence="2">The sequence shown here is derived from an EMBL/GenBank/DDBJ whole genome shotgun (WGS) entry which is preliminary data.</text>
</comment>
<dbReference type="SUPFAM" id="SSF143422">
    <property type="entry name" value="Transposase IS200-like"/>
    <property type="match status" value="2"/>
</dbReference>
<dbReference type="InterPro" id="IPR052715">
    <property type="entry name" value="RAYT_transposase"/>
</dbReference>
<accession>A0A1G1Y8J9</accession>
<evidence type="ECO:0000313" key="2">
    <source>
        <dbReference type="EMBL" id="OGY48030.1"/>
    </source>
</evidence>
<dbReference type="GO" id="GO:0004803">
    <property type="term" value="F:transposase activity"/>
    <property type="evidence" value="ECO:0007669"/>
    <property type="project" value="InterPro"/>
</dbReference>
<dbReference type="PANTHER" id="PTHR36966:SF1">
    <property type="entry name" value="REP-ASSOCIATED TYROSINE TRANSPOSASE"/>
    <property type="match status" value="1"/>
</dbReference>
<dbReference type="PANTHER" id="PTHR36966">
    <property type="entry name" value="REP-ASSOCIATED TYROSINE TRANSPOSASE"/>
    <property type="match status" value="1"/>
</dbReference>
<feature type="domain" description="Transposase IS200-like" evidence="1">
    <location>
        <begin position="14"/>
        <end position="196"/>
    </location>
</feature>
<evidence type="ECO:0000313" key="3">
    <source>
        <dbReference type="Proteomes" id="UP000178432"/>
    </source>
</evidence>
<dbReference type="Pfam" id="PF01797">
    <property type="entry name" value="Y1_Tnp"/>
    <property type="match status" value="1"/>
</dbReference>
<dbReference type="GO" id="GO:0006313">
    <property type="term" value="P:DNA transposition"/>
    <property type="evidence" value="ECO:0007669"/>
    <property type="project" value="InterPro"/>
</dbReference>
<evidence type="ECO:0000259" key="1">
    <source>
        <dbReference type="SMART" id="SM01321"/>
    </source>
</evidence>
<name>A0A1G1Y8J9_9BACT</name>
<dbReference type="Gene3D" id="3.30.70.1290">
    <property type="entry name" value="Transposase IS200-like"/>
    <property type="match status" value="1"/>
</dbReference>
<dbReference type="SMART" id="SM01321">
    <property type="entry name" value="Y1_Tnp"/>
    <property type="match status" value="1"/>
</dbReference>
<dbReference type="Proteomes" id="UP000178432">
    <property type="component" value="Unassembled WGS sequence"/>
</dbReference>
<sequence length="216" mass="25293">MFKLHKNKLKRIYAEDEYCFVTVKTFGNQRIFKDKGKAEIFMGALRFLEKRGDFVLAAGVLLFDHFHLLLLPEKKNISQIMHDLKSYTAQKINEIKRRQIILNSNRRRGLEASPMVDDNLNNNRRGIPASPSPVLFDVNKNICRHKGEAGSLAYGDWVKKYGLNINLPPVWQKSFYYHIIASDCDFDNHFDYILYNPLKHGYIAELEDWPYLFGDF</sequence>
<dbReference type="InterPro" id="IPR036515">
    <property type="entry name" value="Transposase_17_sf"/>
</dbReference>
<dbReference type="InterPro" id="IPR002686">
    <property type="entry name" value="Transposase_17"/>
</dbReference>
<dbReference type="GO" id="GO:0043565">
    <property type="term" value="F:sequence-specific DNA binding"/>
    <property type="evidence" value="ECO:0007669"/>
    <property type="project" value="TreeGrafter"/>
</dbReference>
<organism evidence="2 3">
    <name type="scientific">Candidatus Buchananbacteria bacterium RIFCSPHIGHO2_01_FULL_46_12</name>
    <dbReference type="NCBI Taxonomy" id="1797536"/>
    <lineage>
        <taxon>Bacteria</taxon>
        <taxon>Candidatus Buchananiibacteriota</taxon>
    </lineage>
</organism>
<proteinExistence type="predicted"/>
<gene>
    <name evidence="2" type="ORF">A2663_01735</name>
</gene>
<dbReference type="EMBL" id="MHIF01000020">
    <property type="protein sequence ID" value="OGY48030.1"/>
    <property type="molecule type" value="Genomic_DNA"/>
</dbReference>
<dbReference type="AlphaFoldDB" id="A0A1G1Y8J9"/>
<reference evidence="2 3" key="1">
    <citation type="journal article" date="2016" name="Nat. Commun.">
        <title>Thousands of microbial genomes shed light on interconnected biogeochemical processes in an aquifer system.</title>
        <authorList>
            <person name="Anantharaman K."/>
            <person name="Brown C.T."/>
            <person name="Hug L.A."/>
            <person name="Sharon I."/>
            <person name="Castelle C.J."/>
            <person name="Probst A.J."/>
            <person name="Thomas B.C."/>
            <person name="Singh A."/>
            <person name="Wilkins M.J."/>
            <person name="Karaoz U."/>
            <person name="Brodie E.L."/>
            <person name="Williams K.H."/>
            <person name="Hubbard S.S."/>
            <person name="Banfield J.F."/>
        </authorList>
    </citation>
    <scope>NUCLEOTIDE SEQUENCE [LARGE SCALE GENOMIC DNA]</scope>
</reference>